<sequence>MNDKSINLGKRKAFDVVDANMESNIKCAFLCRVISGTTSPIFVTLGDTVYISGFYRVLGIVK</sequence>
<dbReference type="EMBL" id="UZAG01021280">
    <property type="protein sequence ID" value="VDO49828.1"/>
    <property type="molecule type" value="Genomic_DNA"/>
</dbReference>
<evidence type="ECO:0000313" key="3">
    <source>
        <dbReference type="WBParaSite" id="BTMF_0001654001-mRNA-1"/>
    </source>
</evidence>
<proteinExistence type="predicted"/>
<accession>A0A0R3R934</accession>
<name>A0A0R3R934_9BILA</name>
<organism evidence="3">
    <name type="scientific">Brugia timori</name>
    <dbReference type="NCBI Taxonomy" id="42155"/>
    <lineage>
        <taxon>Eukaryota</taxon>
        <taxon>Metazoa</taxon>
        <taxon>Ecdysozoa</taxon>
        <taxon>Nematoda</taxon>
        <taxon>Chromadorea</taxon>
        <taxon>Rhabditida</taxon>
        <taxon>Spirurina</taxon>
        <taxon>Spiruromorpha</taxon>
        <taxon>Filarioidea</taxon>
        <taxon>Onchocercidae</taxon>
        <taxon>Brugia</taxon>
    </lineage>
</organism>
<dbReference type="AlphaFoldDB" id="A0A0R3R934"/>
<reference evidence="1 2" key="2">
    <citation type="submission" date="2018-11" db="EMBL/GenBank/DDBJ databases">
        <authorList>
            <consortium name="Pathogen Informatics"/>
        </authorList>
    </citation>
    <scope>NUCLEOTIDE SEQUENCE [LARGE SCALE GENOMIC DNA]</scope>
</reference>
<evidence type="ECO:0000313" key="1">
    <source>
        <dbReference type="EMBL" id="VDO49828.1"/>
    </source>
</evidence>
<dbReference type="WBParaSite" id="BTMF_0001654001-mRNA-1">
    <property type="protein sequence ID" value="BTMF_0001654001-mRNA-1"/>
    <property type="gene ID" value="BTMF_0001654001"/>
</dbReference>
<keyword evidence="2" id="KW-1185">Reference proteome</keyword>
<dbReference type="Proteomes" id="UP000280834">
    <property type="component" value="Unassembled WGS sequence"/>
</dbReference>
<reference evidence="3" key="1">
    <citation type="submission" date="2017-02" db="UniProtKB">
        <authorList>
            <consortium name="WormBaseParasite"/>
        </authorList>
    </citation>
    <scope>IDENTIFICATION</scope>
</reference>
<protein>
    <submittedName>
        <fullName evidence="1 3">Uncharacterized protein</fullName>
    </submittedName>
</protein>
<evidence type="ECO:0000313" key="2">
    <source>
        <dbReference type="Proteomes" id="UP000280834"/>
    </source>
</evidence>
<gene>
    <name evidence="1" type="ORF">BTMF_LOCUS14518</name>
</gene>